<dbReference type="EMBL" id="MHSK01000015">
    <property type="protein sequence ID" value="OHA42309.1"/>
    <property type="molecule type" value="Genomic_DNA"/>
</dbReference>
<evidence type="ECO:0000259" key="9">
    <source>
        <dbReference type="Pfam" id="PF06750"/>
    </source>
</evidence>
<evidence type="ECO:0000313" key="10">
    <source>
        <dbReference type="EMBL" id="OHA42309.1"/>
    </source>
</evidence>
<dbReference type="InterPro" id="IPR050882">
    <property type="entry name" value="Prepilin_peptidase/N-MTase"/>
</dbReference>
<dbReference type="GO" id="GO:0005886">
    <property type="term" value="C:plasma membrane"/>
    <property type="evidence" value="ECO:0007669"/>
    <property type="project" value="UniProtKB-SubCell"/>
</dbReference>
<feature type="domain" description="Prepilin type IV endopeptidase peptidase" evidence="8">
    <location>
        <begin position="111"/>
        <end position="220"/>
    </location>
</feature>
<feature type="transmembrane region" description="Helical" evidence="7">
    <location>
        <begin position="191"/>
        <end position="214"/>
    </location>
</feature>
<organism evidence="10 11">
    <name type="scientific">Candidatus Taylorbacteria bacterium RIFCSPLOWO2_12_FULL_43_20</name>
    <dbReference type="NCBI Taxonomy" id="1802332"/>
    <lineage>
        <taxon>Bacteria</taxon>
        <taxon>Candidatus Tayloriibacteriota</taxon>
    </lineage>
</organism>
<keyword evidence="4 7" id="KW-0812">Transmembrane</keyword>
<evidence type="ECO:0000259" key="8">
    <source>
        <dbReference type="Pfam" id="PF01478"/>
    </source>
</evidence>
<feature type="transmembrane region" description="Helical" evidence="7">
    <location>
        <begin position="6"/>
        <end position="25"/>
    </location>
</feature>
<evidence type="ECO:0000256" key="3">
    <source>
        <dbReference type="ARBA" id="ARBA00022475"/>
    </source>
</evidence>
<evidence type="ECO:0008006" key="12">
    <source>
        <dbReference type="Google" id="ProtNLM"/>
    </source>
</evidence>
<dbReference type="InterPro" id="IPR000045">
    <property type="entry name" value="Prepilin_IV_endopep_pep"/>
</dbReference>
<feature type="transmembrane region" description="Helical" evidence="7">
    <location>
        <begin position="158"/>
        <end position="179"/>
    </location>
</feature>
<keyword evidence="6 7" id="KW-0472">Membrane</keyword>
<evidence type="ECO:0000256" key="4">
    <source>
        <dbReference type="ARBA" id="ARBA00022692"/>
    </source>
</evidence>
<dbReference type="PANTHER" id="PTHR30487:SF0">
    <property type="entry name" value="PREPILIN LEADER PEPTIDASE_N-METHYLTRANSFERASE-RELATED"/>
    <property type="match status" value="1"/>
</dbReference>
<feature type="transmembrane region" description="Helical" evidence="7">
    <location>
        <begin position="103"/>
        <end position="122"/>
    </location>
</feature>
<dbReference type="Proteomes" id="UP000177269">
    <property type="component" value="Unassembled WGS sequence"/>
</dbReference>
<feature type="domain" description="Prepilin peptidase A24 N-terminal" evidence="9">
    <location>
        <begin position="9"/>
        <end position="91"/>
    </location>
</feature>
<proteinExistence type="inferred from homology"/>
<evidence type="ECO:0000256" key="5">
    <source>
        <dbReference type="ARBA" id="ARBA00022989"/>
    </source>
</evidence>
<gene>
    <name evidence="10" type="ORF">A3G52_03890</name>
</gene>
<comment type="similarity">
    <text evidence="2">Belongs to the peptidase A24 family.</text>
</comment>
<evidence type="ECO:0000256" key="2">
    <source>
        <dbReference type="ARBA" id="ARBA00005801"/>
    </source>
</evidence>
<name>A0A1G2P3M0_9BACT</name>
<evidence type="ECO:0000256" key="7">
    <source>
        <dbReference type="SAM" id="Phobius"/>
    </source>
</evidence>
<dbReference type="Gene3D" id="1.20.120.1220">
    <property type="match status" value="1"/>
</dbReference>
<protein>
    <recommendedName>
        <fullName evidence="12">Peptidase A24A N-terminal domain-containing protein</fullName>
    </recommendedName>
</protein>
<comment type="caution">
    <text evidence="10">The sequence shown here is derived from an EMBL/GenBank/DDBJ whole genome shotgun (WGS) entry which is preliminary data.</text>
</comment>
<keyword evidence="3" id="KW-1003">Cell membrane</keyword>
<feature type="transmembrane region" description="Helical" evidence="7">
    <location>
        <begin position="253"/>
        <end position="272"/>
    </location>
</feature>
<accession>A0A1G2P3M0</accession>
<dbReference type="AlphaFoldDB" id="A0A1G2P3M0"/>
<reference evidence="10 11" key="1">
    <citation type="journal article" date="2016" name="Nat. Commun.">
        <title>Thousands of microbial genomes shed light on interconnected biogeochemical processes in an aquifer system.</title>
        <authorList>
            <person name="Anantharaman K."/>
            <person name="Brown C.T."/>
            <person name="Hug L.A."/>
            <person name="Sharon I."/>
            <person name="Castelle C.J."/>
            <person name="Probst A.J."/>
            <person name="Thomas B.C."/>
            <person name="Singh A."/>
            <person name="Wilkins M.J."/>
            <person name="Karaoz U."/>
            <person name="Brodie E.L."/>
            <person name="Williams K.H."/>
            <person name="Hubbard S.S."/>
            <person name="Banfield J.F."/>
        </authorList>
    </citation>
    <scope>NUCLEOTIDE SEQUENCE [LARGE SCALE GENOMIC DNA]</scope>
</reference>
<dbReference type="PANTHER" id="PTHR30487">
    <property type="entry name" value="TYPE 4 PREPILIN-LIKE PROTEINS LEADER PEPTIDE-PROCESSING ENZYME"/>
    <property type="match status" value="1"/>
</dbReference>
<dbReference type="Pfam" id="PF06750">
    <property type="entry name" value="A24_N_bact"/>
    <property type="match status" value="1"/>
</dbReference>
<evidence type="ECO:0000313" key="11">
    <source>
        <dbReference type="Proteomes" id="UP000177269"/>
    </source>
</evidence>
<dbReference type="GO" id="GO:0006465">
    <property type="term" value="P:signal peptide processing"/>
    <property type="evidence" value="ECO:0007669"/>
    <property type="project" value="TreeGrafter"/>
</dbReference>
<dbReference type="Pfam" id="PF01478">
    <property type="entry name" value="Peptidase_A24"/>
    <property type="match status" value="1"/>
</dbReference>
<keyword evidence="5 7" id="KW-1133">Transmembrane helix</keyword>
<evidence type="ECO:0000256" key="1">
    <source>
        <dbReference type="ARBA" id="ARBA00004651"/>
    </source>
</evidence>
<dbReference type="GO" id="GO:0004190">
    <property type="term" value="F:aspartic-type endopeptidase activity"/>
    <property type="evidence" value="ECO:0007669"/>
    <property type="project" value="InterPro"/>
</dbReference>
<evidence type="ECO:0000256" key="6">
    <source>
        <dbReference type="ARBA" id="ARBA00023136"/>
    </source>
</evidence>
<feature type="transmembrane region" description="Helical" evidence="7">
    <location>
        <begin position="134"/>
        <end position="152"/>
    </location>
</feature>
<comment type="subcellular location">
    <subcellularLocation>
        <location evidence="1">Cell membrane</location>
        <topology evidence="1">Multi-pass membrane protein</topology>
    </subcellularLocation>
</comment>
<sequence length="274" mass="30599">MLYPILIFIFGTIIGSFLNVVILRYNSGMSLGGRSGCFSCGKPLTWKELIPLLSFFYQRRKCVGCGSAISWQYPAVEALTGLSFVLIFYKYFGNDLILSAERVSSALIYAVIFCLLIVIAVYDMRHKIIPNGPVYLFITLSFVSTILFPLFFNTFSFQPITILAGPALFLPFFILWFMSDGTWMGFGDAKIALGIGWLFGLAQGFTALVLAFYIGAAFGLSAIAAEKVISKLRTVRGLNINSKRLTMKSEIPFGPFLILGVYLVFIFNFNFFNF</sequence>
<feature type="transmembrane region" description="Helical" evidence="7">
    <location>
        <begin position="69"/>
        <end position="91"/>
    </location>
</feature>
<dbReference type="InterPro" id="IPR010627">
    <property type="entry name" value="Prepilin_pept_A24_N"/>
</dbReference>